<dbReference type="SUPFAM" id="SSF74788">
    <property type="entry name" value="Cullin repeat-like"/>
    <property type="match status" value="1"/>
</dbReference>
<dbReference type="InterPro" id="IPR036388">
    <property type="entry name" value="WH-like_DNA-bd_sf"/>
</dbReference>
<dbReference type="SMART" id="SM00884">
    <property type="entry name" value="Cullin_Nedd8"/>
    <property type="match status" value="1"/>
</dbReference>
<dbReference type="PROSITE" id="PS50069">
    <property type="entry name" value="CULLIN_2"/>
    <property type="match status" value="1"/>
</dbReference>
<feature type="region of interest" description="Disordered" evidence="4">
    <location>
        <begin position="276"/>
        <end position="297"/>
    </location>
</feature>
<dbReference type="InterPro" id="IPR016159">
    <property type="entry name" value="Cullin_repeat-like_dom_sf"/>
</dbReference>
<dbReference type="Pfam" id="PF00888">
    <property type="entry name" value="Cullin"/>
    <property type="match status" value="1"/>
</dbReference>
<dbReference type="InterPro" id="IPR036390">
    <property type="entry name" value="WH_DNA-bd_sf"/>
</dbReference>
<organism evidence="6 7">
    <name type="scientific">Cordylochernes scorpioides</name>
    <dbReference type="NCBI Taxonomy" id="51811"/>
    <lineage>
        <taxon>Eukaryota</taxon>
        <taxon>Metazoa</taxon>
        <taxon>Ecdysozoa</taxon>
        <taxon>Arthropoda</taxon>
        <taxon>Chelicerata</taxon>
        <taxon>Arachnida</taxon>
        <taxon>Pseudoscorpiones</taxon>
        <taxon>Cheliferoidea</taxon>
        <taxon>Chernetidae</taxon>
        <taxon>Cordylochernes</taxon>
    </lineage>
</organism>
<gene>
    <name evidence="6" type="ORF">LAZ67_3003001</name>
</gene>
<feature type="compositionally biased region" description="Low complexity" evidence="4">
    <location>
        <begin position="280"/>
        <end position="296"/>
    </location>
</feature>
<dbReference type="SUPFAM" id="SSF75632">
    <property type="entry name" value="Cullin homology domain"/>
    <property type="match status" value="1"/>
</dbReference>
<dbReference type="PANTHER" id="PTHR11932">
    <property type="entry name" value="CULLIN"/>
    <property type="match status" value="1"/>
</dbReference>
<dbReference type="InterPro" id="IPR001373">
    <property type="entry name" value="Cullin_N"/>
</dbReference>
<proteinExistence type="inferred from homology"/>
<dbReference type="InterPro" id="IPR019559">
    <property type="entry name" value="Cullin_neddylation_domain"/>
</dbReference>
<evidence type="ECO:0000313" key="7">
    <source>
        <dbReference type="Proteomes" id="UP001235939"/>
    </source>
</evidence>
<evidence type="ECO:0000256" key="3">
    <source>
        <dbReference type="RuleBase" id="RU003829"/>
    </source>
</evidence>
<evidence type="ECO:0000259" key="5">
    <source>
        <dbReference type="PROSITE" id="PS50069"/>
    </source>
</evidence>
<dbReference type="SMART" id="SM00182">
    <property type="entry name" value="CULLIN"/>
    <property type="match status" value="1"/>
</dbReference>
<protein>
    <submittedName>
        <fullName evidence="6">CUL3</fullName>
    </submittedName>
</protein>
<dbReference type="Proteomes" id="UP001235939">
    <property type="component" value="Chromosome 03"/>
</dbReference>
<keyword evidence="7" id="KW-1185">Reference proteome</keyword>
<accession>A0ABY6K8G1</accession>
<name>A0ABY6K8G1_9ARAC</name>
<sequence length="500" mass="57479">MYKLFNRVPDGLKTMAECISSYLREQGKGLVTEEEGDKSDAVTFVKSLLDLKDRFDHFLQHSFASDRFFKQMIAGDFEYFLNLNPKSPEYLSLFIDDKLKKGVKGMTEQEIEQVLDKTMVFFRYLQEKDVFERYYKQHLAKRLLLNKSVSDDSEKNMISKLKTECGCQFTSKLEGMFKDMSVSNTMMEEFRNYIYSSGINLYGVDLNVRVLTTGFWPTQASTPKCNIPMAPRNAFEAFRRFYLSKHSGRQLTLQPQLGWADLNAVFFGPRNEVELGGKEGPSSTSLIPSSLLGSSTQGPRKHIIQVSTYQMCILMLFNARDRVTYEEISSETDIPEKDLVRALQSLAMGKPSQRILIKNPKTKDIEPHHHFTVNDSFTSRHHRVKIQAVAAKGESEPDRKETRSKVDEDRKHEYPFYSCPSQAAVVRIMKARKRMQHNLLVAEVTEQLRPRFVPSPMVIKKRIEGLIEREYLARAPEDRRVRHCSNGLGALLEQASSTLS</sequence>
<dbReference type="Gene3D" id="1.20.1310.10">
    <property type="entry name" value="Cullin Repeats"/>
    <property type="match status" value="2"/>
</dbReference>
<dbReference type="EMBL" id="CP092865">
    <property type="protein sequence ID" value="UYV65058.1"/>
    <property type="molecule type" value="Genomic_DNA"/>
</dbReference>
<comment type="similarity">
    <text evidence="1 2 3">Belongs to the cullin family.</text>
</comment>
<dbReference type="Pfam" id="PF10557">
    <property type="entry name" value="Cullin_Nedd8"/>
    <property type="match status" value="1"/>
</dbReference>
<reference evidence="6 7" key="1">
    <citation type="submission" date="2022-01" db="EMBL/GenBank/DDBJ databases">
        <title>A chromosomal length assembly of Cordylochernes scorpioides.</title>
        <authorList>
            <person name="Zeh D."/>
            <person name="Zeh J."/>
        </authorList>
    </citation>
    <scope>NUCLEOTIDE SEQUENCE [LARGE SCALE GENOMIC DNA]</scope>
    <source>
        <strain evidence="6">IN4F17</strain>
        <tissue evidence="6">Whole Body</tissue>
    </source>
</reference>
<dbReference type="Pfam" id="PF26557">
    <property type="entry name" value="Cullin_AB"/>
    <property type="match status" value="1"/>
</dbReference>
<dbReference type="Gene3D" id="1.10.10.10">
    <property type="entry name" value="Winged helix-like DNA-binding domain superfamily/Winged helix DNA-binding domain"/>
    <property type="match status" value="1"/>
</dbReference>
<evidence type="ECO:0000313" key="6">
    <source>
        <dbReference type="EMBL" id="UYV65058.1"/>
    </source>
</evidence>
<dbReference type="InterPro" id="IPR045093">
    <property type="entry name" value="Cullin"/>
</dbReference>
<feature type="domain" description="Cullin family profile" evidence="5">
    <location>
        <begin position="86"/>
        <end position="347"/>
    </location>
</feature>
<evidence type="ECO:0000256" key="1">
    <source>
        <dbReference type="ARBA" id="ARBA00006019"/>
    </source>
</evidence>
<dbReference type="InterPro" id="IPR059120">
    <property type="entry name" value="Cullin-like_AB"/>
</dbReference>
<dbReference type="SUPFAM" id="SSF46785">
    <property type="entry name" value="Winged helix' DNA-binding domain"/>
    <property type="match status" value="1"/>
</dbReference>
<dbReference type="Gene3D" id="3.30.230.130">
    <property type="entry name" value="Cullin, Chain C, Domain 2"/>
    <property type="match status" value="1"/>
</dbReference>
<evidence type="ECO:0000256" key="2">
    <source>
        <dbReference type="PROSITE-ProRule" id="PRU00330"/>
    </source>
</evidence>
<evidence type="ECO:0000256" key="4">
    <source>
        <dbReference type="SAM" id="MobiDB-lite"/>
    </source>
</evidence>
<dbReference type="InterPro" id="IPR016158">
    <property type="entry name" value="Cullin_homology"/>
</dbReference>
<dbReference type="InterPro" id="IPR036317">
    <property type="entry name" value="Cullin_homology_sf"/>
</dbReference>